<organism evidence="8 9">
    <name type="scientific">Bailinhaonella thermotolerans</name>
    <dbReference type="NCBI Taxonomy" id="1070861"/>
    <lineage>
        <taxon>Bacteria</taxon>
        <taxon>Bacillati</taxon>
        <taxon>Actinomycetota</taxon>
        <taxon>Actinomycetes</taxon>
        <taxon>Streptosporangiales</taxon>
        <taxon>Streptosporangiaceae</taxon>
        <taxon>Bailinhaonella</taxon>
    </lineage>
</organism>
<dbReference type="RefSeq" id="WP_119928977.1">
    <property type="nucleotide sequence ID" value="NZ_QZEY01000011.1"/>
</dbReference>
<keyword evidence="7" id="KW-0472">Membrane</keyword>
<keyword evidence="7" id="KW-1133">Transmembrane helix</keyword>
<evidence type="ECO:0000256" key="7">
    <source>
        <dbReference type="SAM" id="Phobius"/>
    </source>
</evidence>
<reference evidence="8 9" key="1">
    <citation type="submission" date="2018-09" db="EMBL/GenBank/DDBJ databases">
        <title>YIM 75507 draft genome.</title>
        <authorList>
            <person name="Tang S."/>
            <person name="Feng Y."/>
        </authorList>
    </citation>
    <scope>NUCLEOTIDE SEQUENCE [LARGE SCALE GENOMIC DNA]</scope>
    <source>
        <strain evidence="8 9">YIM 75507</strain>
    </source>
</reference>
<dbReference type="AlphaFoldDB" id="A0A3A4AKM3"/>
<feature type="transmembrane region" description="Helical" evidence="7">
    <location>
        <begin position="36"/>
        <end position="55"/>
    </location>
</feature>
<name>A0A3A4AKM3_9ACTN</name>
<dbReference type="SUPFAM" id="SSF55874">
    <property type="entry name" value="ATPase domain of HSP90 chaperone/DNA topoisomerase II/histidine kinase"/>
    <property type="match status" value="1"/>
</dbReference>
<feature type="transmembrane region" description="Helical" evidence="7">
    <location>
        <begin position="6"/>
        <end position="24"/>
    </location>
</feature>
<keyword evidence="5" id="KW-0902">Two-component regulatory system</keyword>
<dbReference type="Proteomes" id="UP000265768">
    <property type="component" value="Unassembled WGS sequence"/>
</dbReference>
<evidence type="ECO:0000256" key="1">
    <source>
        <dbReference type="ARBA" id="ARBA00000085"/>
    </source>
</evidence>
<dbReference type="Gene3D" id="1.20.5.1930">
    <property type="match status" value="1"/>
</dbReference>
<keyword evidence="7" id="KW-0812">Transmembrane</keyword>
<accession>A0A3A4AKM3</accession>
<keyword evidence="4 8" id="KW-0418">Kinase</keyword>
<evidence type="ECO:0000256" key="2">
    <source>
        <dbReference type="ARBA" id="ARBA00012438"/>
    </source>
</evidence>
<dbReference type="PANTHER" id="PTHR24421">
    <property type="entry name" value="NITRATE/NITRITE SENSOR PROTEIN NARX-RELATED"/>
    <property type="match status" value="1"/>
</dbReference>
<dbReference type="EC" id="2.7.13.3" evidence="2"/>
<dbReference type="GO" id="GO:0000160">
    <property type="term" value="P:phosphorelay signal transduction system"/>
    <property type="evidence" value="ECO:0007669"/>
    <property type="project" value="UniProtKB-KW"/>
</dbReference>
<evidence type="ECO:0000256" key="4">
    <source>
        <dbReference type="ARBA" id="ARBA00022777"/>
    </source>
</evidence>
<proteinExistence type="predicted"/>
<feature type="transmembrane region" description="Helical" evidence="7">
    <location>
        <begin position="90"/>
        <end position="108"/>
    </location>
</feature>
<comment type="caution">
    <text evidence="8">The sequence shown here is derived from an EMBL/GenBank/DDBJ whole genome shotgun (WGS) entry which is preliminary data.</text>
</comment>
<dbReference type="PANTHER" id="PTHR24421:SF10">
    <property type="entry name" value="NITRATE_NITRITE SENSOR PROTEIN NARQ"/>
    <property type="match status" value="1"/>
</dbReference>
<evidence type="ECO:0000313" key="8">
    <source>
        <dbReference type="EMBL" id="RJL27077.1"/>
    </source>
</evidence>
<dbReference type="EMBL" id="QZEY01000011">
    <property type="protein sequence ID" value="RJL27077.1"/>
    <property type="molecule type" value="Genomic_DNA"/>
</dbReference>
<sequence length="372" mass="38460">MTVMWLVDLTSAVVAVAAAGSAAARPRFRRRLSTWAALAAGVSAAVTLVHLTGLVRAVPATALPGMIESGALMALAGLAVRYAPARRAAVAAPLAGLAAACWLLRVFTPASPLEQLGACAFWGLGAMLAASVGGYLRVLDVRRERAVAETRLAMRLRLAGDLHDYLAHDISEMVAHAQAGQVAGDPRQALERVEAAGRRALSMLDRTLDMLHHDRPLAPGGDLAGIRDAAERFSAAGPARVELRMDPDVTAAPETAALAYRIVIEGLTNVRRHAPQAGRVALDVTASSGVLEIAMTNDGVARARGGGRGRARGGSGLPALAALVRDHGGELSARAVPQGWSLTARLPLAQSPEWSPASSSPTTRKASAAPSA</sequence>
<dbReference type="InterPro" id="IPR050482">
    <property type="entry name" value="Sensor_HK_TwoCompSys"/>
</dbReference>
<evidence type="ECO:0000313" key="9">
    <source>
        <dbReference type="Proteomes" id="UP000265768"/>
    </source>
</evidence>
<dbReference type="InterPro" id="IPR036890">
    <property type="entry name" value="HATPase_C_sf"/>
</dbReference>
<feature type="compositionally biased region" description="Polar residues" evidence="6">
    <location>
        <begin position="352"/>
        <end position="365"/>
    </location>
</feature>
<keyword evidence="9" id="KW-1185">Reference proteome</keyword>
<protein>
    <recommendedName>
        <fullName evidence="2">histidine kinase</fullName>
        <ecNumber evidence="2">2.7.13.3</ecNumber>
    </recommendedName>
</protein>
<dbReference type="GO" id="GO:0004673">
    <property type="term" value="F:protein histidine kinase activity"/>
    <property type="evidence" value="ECO:0007669"/>
    <property type="project" value="UniProtKB-EC"/>
</dbReference>
<evidence type="ECO:0000256" key="3">
    <source>
        <dbReference type="ARBA" id="ARBA00022679"/>
    </source>
</evidence>
<evidence type="ECO:0000256" key="5">
    <source>
        <dbReference type="ARBA" id="ARBA00023012"/>
    </source>
</evidence>
<gene>
    <name evidence="8" type="ORF">D5H75_24975</name>
</gene>
<evidence type="ECO:0000256" key="6">
    <source>
        <dbReference type="SAM" id="MobiDB-lite"/>
    </source>
</evidence>
<feature type="transmembrane region" description="Helical" evidence="7">
    <location>
        <begin position="61"/>
        <end position="83"/>
    </location>
</feature>
<comment type="catalytic activity">
    <reaction evidence="1">
        <text>ATP + protein L-histidine = ADP + protein N-phospho-L-histidine.</text>
        <dbReference type="EC" id="2.7.13.3"/>
    </reaction>
</comment>
<feature type="region of interest" description="Disordered" evidence="6">
    <location>
        <begin position="350"/>
        <end position="372"/>
    </location>
</feature>
<dbReference type="Gene3D" id="3.30.565.10">
    <property type="entry name" value="Histidine kinase-like ATPase, C-terminal domain"/>
    <property type="match status" value="1"/>
</dbReference>
<feature type="transmembrane region" description="Helical" evidence="7">
    <location>
        <begin position="120"/>
        <end position="139"/>
    </location>
</feature>
<dbReference type="OrthoDB" id="227596at2"/>
<keyword evidence="3" id="KW-0808">Transferase</keyword>